<feature type="region of interest" description="Disordered" evidence="1">
    <location>
        <begin position="182"/>
        <end position="241"/>
    </location>
</feature>
<dbReference type="OrthoDB" id="2412153at2759"/>
<accession>A0A1Y2GAU2</accession>
<organism evidence="4 5">
    <name type="scientific">Lobosporangium transversale</name>
    <dbReference type="NCBI Taxonomy" id="64571"/>
    <lineage>
        <taxon>Eukaryota</taxon>
        <taxon>Fungi</taxon>
        <taxon>Fungi incertae sedis</taxon>
        <taxon>Mucoromycota</taxon>
        <taxon>Mortierellomycotina</taxon>
        <taxon>Mortierellomycetes</taxon>
        <taxon>Mortierellales</taxon>
        <taxon>Mortierellaceae</taxon>
        <taxon>Lobosporangium</taxon>
    </lineage>
</organism>
<comment type="caution">
    <text evidence="4">The sequence shown here is derived from an EMBL/GenBank/DDBJ whole genome shotgun (WGS) entry which is preliminary data.</text>
</comment>
<evidence type="ECO:0000313" key="4">
    <source>
        <dbReference type="EMBL" id="ORZ05867.1"/>
    </source>
</evidence>
<sequence length="452" mass="49412">MTASRTIKLSLFVFLFSTAIQPAITQGVPDPIIETCLSVGCSTTAKLLEPCGGGATNSSLQQNFVYTVTPVLGSCECNSQFFNAFSQCLSCIASQAKSRPTIDNQQNWVADCKTYGFNFTNEPLPNYVAPIGGPDPSKGGLAGGAIAGIVIAVLAAVGAIAAGFFLFRNKRRRTKGGIFERPYSAANTDNDGYESTPSQPSFNTYTNYNNAGYPDNHNYSGGYSDDPDQSYYNNNNYNNNFNQQQQLYSSGQNDEPIMMENLQHSTYISPPAPMTNEAVAAVTAAAGGTSGLSPLGSPRPSDQYPQSLRSKNNIWGENRQHEYSSDLVSTNQALHNDKAVYDEAEELEPPRARDRFQNDRDDYTNRRSLTPPRANMQSYRDEFQRPSFDREPRRNSGSERGSVTGLNLTSRPIPSGLASGPITGYDSNDEDSPENARRRRAAELFSAEGTRR</sequence>
<protein>
    <submittedName>
        <fullName evidence="4">Uncharacterized protein</fullName>
    </submittedName>
</protein>
<dbReference type="Proteomes" id="UP000193648">
    <property type="component" value="Unassembled WGS sequence"/>
</dbReference>
<evidence type="ECO:0000313" key="5">
    <source>
        <dbReference type="Proteomes" id="UP000193648"/>
    </source>
</evidence>
<name>A0A1Y2GAU2_9FUNG</name>
<gene>
    <name evidence="4" type="ORF">BCR41DRAFT_361353</name>
</gene>
<dbReference type="RefSeq" id="XP_021877248.1">
    <property type="nucleotide sequence ID" value="XM_022025506.1"/>
</dbReference>
<evidence type="ECO:0000256" key="3">
    <source>
        <dbReference type="SAM" id="SignalP"/>
    </source>
</evidence>
<keyword evidence="2" id="KW-1133">Transmembrane helix</keyword>
<feature type="region of interest" description="Disordered" evidence="1">
    <location>
        <begin position="341"/>
        <end position="452"/>
    </location>
</feature>
<keyword evidence="5" id="KW-1185">Reference proteome</keyword>
<keyword evidence="2" id="KW-0472">Membrane</keyword>
<feature type="chain" id="PRO_5012666232" evidence="3">
    <location>
        <begin position="26"/>
        <end position="452"/>
    </location>
</feature>
<dbReference type="GeneID" id="33567350"/>
<feature type="signal peptide" evidence="3">
    <location>
        <begin position="1"/>
        <end position="25"/>
    </location>
</feature>
<reference evidence="4 5" key="1">
    <citation type="submission" date="2016-07" db="EMBL/GenBank/DDBJ databases">
        <title>Pervasive Adenine N6-methylation of Active Genes in Fungi.</title>
        <authorList>
            <consortium name="DOE Joint Genome Institute"/>
            <person name="Mondo S.J."/>
            <person name="Dannebaum R.O."/>
            <person name="Kuo R.C."/>
            <person name="Labutti K."/>
            <person name="Haridas S."/>
            <person name="Kuo A."/>
            <person name="Salamov A."/>
            <person name="Ahrendt S.R."/>
            <person name="Lipzen A."/>
            <person name="Sullivan W."/>
            <person name="Andreopoulos W.B."/>
            <person name="Clum A."/>
            <person name="Lindquist E."/>
            <person name="Daum C."/>
            <person name="Ramamoorthy G.K."/>
            <person name="Gryganskyi A."/>
            <person name="Culley D."/>
            <person name="Magnuson J.K."/>
            <person name="James T.Y."/>
            <person name="O'Malley M.A."/>
            <person name="Stajich J.E."/>
            <person name="Spatafora J.W."/>
            <person name="Visel A."/>
            <person name="Grigoriev I.V."/>
        </authorList>
    </citation>
    <scope>NUCLEOTIDE SEQUENCE [LARGE SCALE GENOMIC DNA]</scope>
    <source>
        <strain evidence="4 5">NRRL 3116</strain>
    </source>
</reference>
<dbReference type="AlphaFoldDB" id="A0A1Y2GAU2"/>
<keyword evidence="3" id="KW-0732">Signal</keyword>
<feature type="transmembrane region" description="Helical" evidence="2">
    <location>
        <begin position="141"/>
        <end position="167"/>
    </location>
</feature>
<feature type="compositionally biased region" description="Low complexity" evidence="1">
    <location>
        <begin position="231"/>
        <end position="241"/>
    </location>
</feature>
<feature type="compositionally biased region" description="Polar residues" evidence="1">
    <location>
        <begin position="398"/>
        <end position="412"/>
    </location>
</feature>
<feature type="compositionally biased region" description="Polar residues" evidence="1">
    <location>
        <begin position="185"/>
        <end position="210"/>
    </location>
</feature>
<proteinExistence type="predicted"/>
<feature type="compositionally biased region" description="Basic and acidic residues" evidence="1">
    <location>
        <begin position="379"/>
        <end position="397"/>
    </location>
</feature>
<feature type="compositionally biased region" description="Polar residues" evidence="1">
    <location>
        <begin position="303"/>
        <end position="315"/>
    </location>
</feature>
<keyword evidence="2" id="KW-0812">Transmembrane</keyword>
<feature type="compositionally biased region" description="Low complexity" evidence="1">
    <location>
        <begin position="289"/>
        <end position="298"/>
    </location>
</feature>
<evidence type="ECO:0000256" key="1">
    <source>
        <dbReference type="SAM" id="MobiDB-lite"/>
    </source>
</evidence>
<evidence type="ECO:0000256" key="2">
    <source>
        <dbReference type="SAM" id="Phobius"/>
    </source>
</evidence>
<dbReference type="EMBL" id="MCFF01000048">
    <property type="protein sequence ID" value="ORZ05867.1"/>
    <property type="molecule type" value="Genomic_DNA"/>
</dbReference>
<feature type="region of interest" description="Disordered" evidence="1">
    <location>
        <begin position="289"/>
        <end position="318"/>
    </location>
</feature>
<dbReference type="InParanoid" id="A0A1Y2GAU2"/>
<feature type="compositionally biased region" description="Basic and acidic residues" evidence="1">
    <location>
        <begin position="348"/>
        <end position="365"/>
    </location>
</feature>